<dbReference type="InterPro" id="IPR036291">
    <property type="entry name" value="NAD(P)-bd_dom_sf"/>
</dbReference>
<dbReference type="AlphaFoldDB" id="A0AAD6EAT6"/>
<organism evidence="3 4">
    <name type="scientific">Penicillium hordei</name>
    <dbReference type="NCBI Taxonomy" id="40994"/>
    <lineage>
        <taxon>Eukaryota</taxon>
        <taxon>Fungi</taxon>
        <taxon>Dikarya</taxon>
        <taxon>Ascomycota</taxon>
        <taxon>Pezizomycotina</taxon>
        <taxon>Eurotiomycetes</taxon>
        <taxon>Eurotiomycetidae</taxon>
        <taxon>Eurotiales</taxon>
        <taxon>Aspergillaceae</taxon>
        <taxon>Penicillium</taxon>
    </lineage>
</organism>
<dbReference type="GeneID" id="81584904"/>
<comment type="caution">
    <text evidence="3">The sequence shown here is derived from an EMBL/GenBank/DDBJ whole genome shotgun (WGS) entry which is preliminary data.</text>
</comment>
<dbReference type="GO" id="GO:0042602">
    <property type="term" value="F:riboflavin reductase (NADPH) activity"/>
    <property type="evidence" value="ECO:0007669"/>
    <property type="project" value="TreeGrafter"/>
</dbReference>
<dbReference type="EMBL" id="JAQJAE010000002">
    <property type="protein sequence ID" value="KAJ5606985.1"/>
    <property type="molecule type" value="Genomic_DNA"/>
</dbReference>
<sequence>MHILVLGASGAIGCLFCDIALNEGHHLTLFVRNASKVPEHLRLSEGTEIIVGTLEADLDLEVAAKCGADIISFAGPAFRAQGTPLTDAYKLLIPKLASQNIPRILILCTPSFRDESDIITSTWWAGKWFMKLFSPGQYQEMVGVGEAISSLPDTDGLQWGLFRVGGLTNGKEAPVNATYLGSGVDNTWIIRASVARWVLDEAVEGKAVGKMPYICNK</sequence>
<protein>
    <recommendedName>
        <fullName evidence="2">NAD(P)-binding domain-containing protein</fullName>
    </recommendedName>
</protein>
<dbReference type="PANTHER" id="PTHR43355">
    <property type="entry name" value="FLAVIN REDUCTASE (NADPH)"/>
    <property type="match status" value="1"/>
</dbReference>
<evidence type="ECO:0000256" key="1">
    <source>
        <dbReference type="ARBA" id="ARBA00038376"/>
    </source>
</evidence>
<dbReference type="GO" id="GO:0004074">
    <property type="term" value="F:biliverdin reductase [NAD(P)H] activity"/>
    <property type="evidence" value="ECO:0007669"/>
    <property type="project" value="TreeGrafter"/>
</dbReference>
<dbReference type="InterPro" id="IPR016040">
    <property type="entry name" value="NAD(P)-bd_dom"/>
</dbReference>
<feature type="domain" description="NAD(P)-binding" evidence="2">
    <location>
        <begin position="7"/>
        <end position="200"/>
    </location>
</feature>
<accession>A0AAD6EAT6</accession>
<name>A0AAD6EAT6_9EURO</name>
<dbReference type="RefSeq" id="XP_056754410.1">
    <property type="nucleotide sequence ID" value="XM_056894662.1"/>
</dbReference>
<keyword evidence="4" id="KW-1185">Reference proteome</keyword>
<reference evidence="3" key="2">
    <citation type="submission" date="2023-01" db="EMBL/GenBank/DDBJ databases">
        <authorList>
            <person name="Petersen C."/>
        </authorList>
    </citation>
    <scope>NUCLEOTIDE SEQUENCE</scope>
    <source>
        <strain evidence="3">IBT 12815</strain>
    </source>
</reference>
<dbReference type="InterPro" id="IPR051606">
    <property type="entry name" value="Polyketide_Oxido-like"/>
</dbReference>
<proteinExistence type="inferred from homology"/>
<comment type="similarity">
    <text evidence="1">Belongs to the avfA family.</text>
</comment>
<reference evidence="3" key="1">
    <citation type="journal article" date="2023" name="IMA Fungus">
        <title>Comparative genomic study of the Penicillium genus elucidates a diverse pangenome and 15 lateral gene transfer events.</title>
        <authorList>
            <person name="Petersen C."/>
            <person name="Sorensen T."/>
            <person name="Nielsen M.R."/>
            <person name="Sondergaard T.E."/>
            <person name="Sorensen J.L."/>
            <person name="Fitzpatrick D.A."/>
            <person name="Frisvad J.C."/>
            <person name="Nielsen K.L."/>
        </authorList>
    </citation>
    <scope>NUCLEOTIDE SEQUENCE</scope>
    <source>
        <strain evidence="3">IBT 12815</strain>
    </source>
</reference>
<gene>
    <name evidence="3" type="ORF">N7537_003604</name>
</gene>
<dbReference type="Proteomes" id="UP001213799">
    <property type="component" value="Unassembled WGS sequence"/>
</dbReference>
<dbReference type="PANTHER" id="PTHR43355:SF2">
    <property type="entry name" value="FLAVIN REDUCTASE (NADPH)"/>
    <property type="match status" value="1"/>
</dbReference>
<evidence type="ECO:0000313" key="4">
    <source>
        <dbReference type="Proteomes" id="UP001213799"/>
    </source>
</evidence>
<dbReference type="Pfam" id="PF13460">
    <property type="entry name" value="NAD_binding_10"/>
    <property type="match status" value="1"/>
</dbReference>
<evidence type="ECO:0000313" key="3">
    <source>
        <dbReference type="EMBL" id="KAJ5606985.1"/>
    </source>
</evidence>
<dbReference type="Gene3D" id="3.40.50.720">
    <property type="entry name" value="NAD(P)-binding Rossmann-like Domain"/>
    <property type="match status" value="1"/>
</dbReference>
<evidence type="ECO:0000259" key="2">
    <source>
        <dbReference type="Pfam" id="PF13460"/>
    </source>
</evidence>
<dbReference type="SUPFAM" id="SSF51735">
    <property type="entry name" value="NAD(P)-binding Rossmann-fold domains"/>
    <property type="match status" value="1"/>
</dbReference>